<dbReference type="Pfam" id="PF02225">
    <property type="entry name" value="PA"/>
    <property type="match status" value="1"/>
</dbReference>
<dbReference type="GO" id="GO:0005764">
    <property type="term" value="C:lysosome"/>
    <property type="evidence" value="ECO:0007669"/>
    <property type="project" value="UniProtKB-SubCell"/>
</dbReference>
<dbReference type="SUPFAM" id="SSF52025">
    <property type="entry name" value="PA domain"/>
    <property type="match status" value="1"/>
</dbReference>
<evidence type="ECO:0000256" key="2">
    <source>
        <dbReference type="ARBA" id="ARBA00004371"/>
    </source>
</evidence>
<dbReference type="GO" id="GO:0004180">
    <property type="term" value="F:carboxypeptidase activity"/>
    <property type="evidence" value="ECO:0007669"/>
    <property type="project" value="UniProtKB-KW"/>
</dbReference>
<dbReference type="SUPFAM" id="SSF53187">
    <property type="entry name" value="Zn-dependent exopeptidases"/>
    <property type="match status" value="1"/>
</dbReference>
<keyword evidence="16" id="KW-0865">Zymogen</keyword>
<keyword evidence="6" id="KW-0964">Secreted</keyword>
<evidence type="ECO:0000256" key="18">
    <source>
        <dbReference type="ARBA" id="ARBA00023228"/>
    </source>
</evidence>
<evidence type="ECO:0000256" key="5">
    <source>
        <dbReference type="ARBA" id="ARBA00014116"/>
    </source>
</evidence>
<dbReference type="GO" id="GO:0006508">
    <property type="term" value="P:proteolysis"/>
    <property type="evidence" value="ECO:0007669"/>
    <property type="project" value="UniProtKB-KW"/>
</dbReference>
<reference evidence="23 24" key="1">
    <citation type="submission" date="2019-02" db="EMBL/GenBank/DDBJ databases">
        <title>Genomic Encyclopedia of Archaeal and Bacterial Type Strains, Phase II (KMG-II): from individual species to whole genera.</title>
        <authorList>
            <person name="Goeker M."/>
        </authorList>
    </citation>
    <scope>NUCLEOTIDE SEQUENCE [LARGE SCALE GENOMIC DNA]</scope>
    <source>
        <strain evidence="23 24">DSM 18328</strain>
    </source>
</reference>
<evidence type="ECO:0000256" key="8">
    <source>
        <dbReference type="ARBA" id="ARBA00022670"/>
    </source>
</evidence>
<feature type="domain" description="Peptidase M28" evidence="22">
    <location>
        <begin position="239"/>
        <end position="418"/>
    </location>
</feature>
<evidence type="ECO:0000256" key="20">
    <source>
        <dbReference type="ARBA" id="ARBA00033328"/>
    </source>
</evidence>
<protein>
    <recommendedName>
        <fullName evidence="5">Carboxypeptidase Q</fullName>
    </recommendedName>
    <alternativeName>
        <fullName evidence="20">Plasma glutamate carboxypeptidase</fullName>
    </alternativeName>
</protein>
<keyword evidence="10" id="KW-0732">Signal</keyword>
<dbReference type="EMBL" id="SHMP01000005">
    <property type="protein sequence ID" value="RZV08792.1"/>
    <property type="molecule type" value="Genomic_DNA"/>
</dbReference>
<keyword evidence="17" id="KW-0325">Glycoprotein</keyword>
<accession>A0A482Y6F1</accession>
<dbReference type="InterPro" id="IPR039866">
    <property type="entry name" value="CPQ"/>
</dbReference>
<dbReference type="AlphaFoldDB" id="A0A482Y6F1"/>
<keyword evidence="8" id="KW-0645">Protease</keyword>
<evidence type="ECO:0000256" key="16">
    <source>
        <dbReference type="ARBA" id="ARBA00023145"/>
    </source>
</evidence>
<keyword evidence="14" id="KW-0333">Golgi apparatus</keyword>
<evidence type="ECO:0000256" key="14">
    <source>
        <dbReference type="ARBA" id="ARBA00023034"/>
    </source>
</evidence>
<sequence>MKTGDPFGICLQAQRRPSGTVTRPSAHDTVMTAWIGSIFESDVGWTLLESLVDVGNRMAGSEGEREAAELTRDALAAAGARNAHLESFEIQGWTRGDSAITAGETTQDCIALPRSPDDRVTGPLVDLGYGLPADFEATDLEGAIVMVRSDVPDYYDRYLHRREKYYHAVENGAVGFIYRNHVEGCLPPTGSVGTDASPIGEIPAVGVSSEVGARLARRFDGESITLAVEANIHSDESQNVHAELGPDTDERILVTSHVDAHDIAEGAMDNGAGTAMVVELANALAAREDDLETRVEFVAFGAEEVGLVGSTRYAEAADSDAIKTVVNNDGVVNARTLELVTHGFDALEEVADEVAERYDHPIETVPTLGPHSDHWPFVVEGVPGCYVKSVSEGAGRGWGHTFADTLEKLEPRTLREQAILLTASIVALARDDVTVDHRPPEDIAADLEAQDLAEGMKITGDWPYDE</sequence>
<evidence type="ECO:0000256" key="10">
    <source>
        <dbReference type="ARBA" id="ARBA00022729"/>
    </source>
</evidence>
<dbReference type="InterPro" id="IPR007484">
    <property type="entry name" value="Peptidase_M28"/>
</dbReference>
<keyword evidence="12" id="KW-0256">Endoplasmic reticulum</keyword>
<comment type="subunit">
    <text evidence="19">Homodimer. The monomeric form is inactive while the homodimer is active.</text>
</comment>
<evidence type="ECO:0000256" key="15">
    <source>
        <dbReference type="ARBA" id="ARBA00023049"/>
    </source>
</evidence>
<dbReference type="GO" id="GO:0005576">
    <property type="term" value="C:extracellular region"/>
    <property type="evidence" value="ECO:0007669"/>
    <property type="project" value="UniProtKB-SubCell"/>
</dbReference>
<evidence type="ECO:0000256" key="3">
    <source>
        <dbReference type="ARBA" id="ARBA00004555"/>
    </source>
</evidence>
<dbReference type="PANTHER" id="PTHR12053:SF3">
    <property type="entry name" value="CARBOXYPEPTIDASE Q"/>
    <property type="match status" value="1"/>
</dbReference>
<evidence type="ECO:0000256" key="19">
    <source>
        <dbReference type="ARBA" id="ARBA00025833"/>
    </source>
</evidence>
<evidence type="ECO:0000256" key="17">
    <source>
        <dbReference type="ARBA" id="ARBA00023180"/>
    </source>
</evidence>
<dbReference type="Gene3D" id="3.40.630.10">
    <property type="entry name" value="Zn peptidases"/>
    <property type="match status" value="1"/>
</dbReference>
<comment type="subcellular location">
    <subcellularLocation>
        <location evidence="1">Endoplasmic reticulum</location>
    </subcellularLocation>
    <subcellularLocation>
        <location evidence="3">Golgi apparatus</location>
    </subcellularLocation>
    <subcellularLocation>
        <location evidence="2">Lysosome</location>
    </subcellularLocation>
    <subcellularLocation>
        <location evidence="4">Secreted</location>
    </subcellularLocation>
</comment>
<evidence type="ECO:0000256" key="4">
    <source>
        <dbReference type="ARBA" id="ARBA00004613"/>
    </source>
</evidence>
<gene>
    <name evidence="23" type="ORF">BDK88_2868</name>
</gene>
<dbReference type="Proteomes" id="UP000291097">
    <property type="component" value="Unassembled WGS sequence"/>
</dbReference>
<dbReference type="GO" id="GO:0070573">
    <property type="term" value="F:metallodipeptidase activity"/>
    <property type="evidence" value="ECO:0007669"/>
    <property type="project" value="InterPro"/>
</dbReference>
<name>A0A482Y6F1_9EURY</name>
<keyword evidence="7 23" id="KW-0121">Carboxypeptidase</keyword>
<evidence type="ECO:0000256" key="11">
    <source>
        <dbReference type="ARBA" id="ARBA00022801"/>
    </source>
</evidence>
<keyword evidence="15" id="KW-0482">Metalloprotease</keyword>
<comment type="caution">
    <text evidence="23">The sequence shown here is derived from an EMBL/GenBank/DDBJ whole genome shotgun (WGS) entry which is preliminary data.</text>
</comment>
<evidence type="ECO:0000256" key="6">
    <source>
        <dbReference type="ARBA" id="ARBA00022525"/>
    </source>
</evidence>
<keyword evidence="9" id="KW-0479">Metal-binding</keyword>
<dbReference type="InterPro" id="IPR046450">
    <property type="entry name" value="PA_dom_sf"/>
</dbReference>
<dbReference type="CDD" id="cd04819">
    <property type="entry name" value="PA_2"/>
    <property type="match status" value="1"/>
</dbReference>
<dbReference type="Pfam" id="PF04389">
    <property type="entry name" value="Peptidase_M28"/>
    <property type="match status" value="1"/>
</dbReference>
<evidence type="ECO:0000259" key="22">
    <source>
        <dbReference type="Pfam" id="PF04389"/>
    </source>
</evidence>
<dbReference type="PANTHER" id="PTHR12053">
    <property type="entry name" value="PROTEASE FAMILY M28 PLASMA GLUTAMATE CARBOXYPEPTIDASE-RELATED"/>
    <property type="match status" value="1"/>
</dbReference>
<keyword evidence="11" id="KW-0378">Hydrolase</keyword>
<dbReference type="InterPro" id="IPR003137">
    <property type="entry name" value="PA_domain"/>
</dbReference>
<feature type="domain" description="PA" evidence="21">
    <location>
        <begin position="120"/>
        <end position="215"/>
    </location>
</feature>
<evidence type="ECO:0000256" key="7">
    <source>
        <dbReference type="ARBA" id="ARBA00022645"/>
    </source>
</evidence>
<organism evidence="23 24">
    <name type="scientific">Natrinema hispanicum</name>
    <dbReference type="NCBI Taxonomy" id="392421"/>
    <lineage>
        <taxon>Archaea</taxon>
        <taxon>Methanobacteriati</taxon>
        <taxon>Methanobacteriota</taxon>
        <taxon>Stenosarchaea group</taxon>
        <taxon>Halobacteria</taxon>
        <taxon>Halobacteriales</taxon>
        <taxon>Natrialbaceae</taxon>
        <taxon>Natrinema</taxon>
    </lineage>
</organism>
<dbReference type="GO" id="GO:0046872">
    <property type="term" value="F:metal ion binding"/>
    <property type="evidence" value="ECO:0007669"/>
    <property type="project" value="UniProtKB-KW"/>
</dbReference>
<evidence type="ECO:0000256" key="9">
    <source>
        <dbReference type="ARBA" id="ARBA00022723"/>
    </source>
</evidence>
<evidence type="ECO:0000313" key="24">
    <source>
        <dbReference type="Proteomes" id="UP000291097"/>
    </source>
</evidence>
<keyword evidence="18" id="KW-0458">Lysosome</keyword>
<dbReference type="Gene3D" id="3.50.30.30">
    <property type="match status" value="1"/>
</dbReference>
<evidence type="ECO:0000259" key="21">
    <source>
        <dbReference type="Pfam" id="PF02225"/>
    </source>
</evidence>
<proteinExistence type="predicted"/>
<evidence type="ECO:0000256" key="12">
    <source>
        <dbReference type="ARBA" id="ARBA00022824"/>
    </source>
</evidence>
<evidence type="ECO:0000313" key="23">
    <source>
        <dbReference type="EMBL" id="RZV08792.1"/>
    </source>
</evidence>
<evidence type="ECO:0000256" key="13">
    <source>
        <dbReference type="ARBA" id="ARBA00022833"/>
    </source>
</evidence>
<keyword evidence="13" id="KW-0862">Zinc</keyword>
<evidence type="ECO:0000256" key="1">
    <source>
        <dbReference type="ARBA" id="ARBA00004240"/>
    </source>
</evidence>